<feature type="domain" description="Rhodanese" evidence="3">
    <location>
        <begin position="204"/>
        <end position="330"/>
    </location>
</feature>
<dbReference type="OrthoDB" id="270167at2759"/>
<dbReference type="PANTHER" id="PTHR11364:SF27">
    <property type="entry name" value="SULFURTRANSFERASE"/>
    <property type="match status" value="1"/>
</dbReference>
<evidence type="ECO:0000259" key="3">
    <source>
        <dbReference type="PROSITE" id="PS50206"/>
    </source>
</evidence>
<gene>
    <name evidence="4" type="ORF">DFH94DRAFT_737035</name>
</gene>
<evidence type="ECO:0000256" key="1">
    <source>
        <dbReference type="ARBA" id="ARBA00022679"/>
    </source>
</evidence>
<dbReference type="PANTHER" id="PTHR11364">
    <property type="entry name" value="THIOSULFATE SULFERTANSFERASE"/>
    <property type="match status" value="1"/>
</dbReference>
<keyword evidence="2" id="KW-0677">Repeat</keyword>
<sequence length="334" mass="36735">MMSTFRALAFVPLPRACSMQYMTRSISSKAPLLVTPKALQQLRSSADVNILDASWFMPNTPRNASKEFIEKRIPGARYLDLDEVAAPNELGFKHMMPSAQVFADALEKFGITPTSHVVLYDSHGIFSAPRALFTFRSFGHERSSVLDGGLLGWESEGLPTETGPVVGIPRSTYPAPTLASECIRSYDQMVSNAAKEVSDPLADIVLDARAHGRYTGSDPEPTGLPSGHMPHSFSLPFSAFLRTSSGRHSGARFTTFLPPDELRRRLDDAVGAEYARLILEGQRRVTNTCGSGMTACILWLGLKLIKETAPVALYDESWMGYASRPQSKIDKYVR</sequence>
<feature type="domain" description="Rhodanese" evidence="3">
    <location>
        <begin position="44"/>
        <end position="162"/>
    </location>
</feature>
<keyword evidence="1" id="KW-0808">Transferase</keyword>
<dbReference type="GO" id="GO:0004792">
    <property type="term" value="F:thiosulfate-cyanide sulfurtransferase activity"/>
    <property type="evidence" value="ECO:0007669"/>
    <property type="project" value="TreeGrafter"/>
</dbReference>
<dbReference type="SUPFAM" id="SSF52821">
    <property type="entry name" value="Rhodanese/Cell cycle control phosphatase"/>
    <property type="match status" value="2"/>
</dbReference>
<name>A0A9P5T9S8_9AGAM</name>
<evidence type="ECO:0000256" key="2">
    <source>
        <dbReference type="ARBA" id="ARBA00022737"/>
    </source>
</evidence>
<dbReference type="CDD" id="cd01448">
    <property type="entry name" value="TST_Repeat_1"/>
    <property type="match status" value="1"/>
</dbReference>
<evidence type="ECO:0000313" key="5">
    <source>
        <dbReference type="Proteomes" id="UP000759537"/>
    </source>
</evidence>
<dbReference type="AlphaFoldDB" id="A0A9P5T9S8"/>
<dbReference type="PROSITE" id="PS50206">
    <property type="entry name" value="RHODANESE_3"/>
    <property type="match status" value="2"/>
</dbReference>
<dbReference type="EMBL" id="WHVB01000007">
    <property type="protein sequence ID" value="KAF8480953.1"/>
    <property type="molecule type" value="Genomic_DNA"/>
</dbReference>
<dbReference type="Gene3D" id="3.40.250.10">
    <property type="entry name" value="Rhodanese-like domain"/>
    <property type="match status" value="2"/>
</dbReference>
<dbReference type="GO" id="GO:0005739">
    <property type="term" value="C:mitochondrion"/>
    <property type="evidence" value="ECO:0007669"/>
    <property type="project" value="TreeGrafter"/>
</dbReference>
<dbReference type="Proteomes" id="UP000759537">
    <property type="component" value="Unassembled WGS sequence"/>
</dbReference>
<evidence type="ECO:0000313" key="4">
    <source>
        <dbReference type="EMBL" id="KAF8480953.1"/>
    </source>
</evidence>
<dbReference type="SMART" id="SM00450">
    <property type="entry name" value="RHOD"/>
    <property type="match status" value="2"/>
</dbReference>
<dbReference type="InterPro" id="IPR001763">
    <property type="entry name" value="Rhodanese-like_dom"/>
</dbReference>
<keyword evidence="5" id="KW-1185">Reference proteome</keyword>
<proteinExistence type="predicted"/>
<comment type="caution">
    <text evidence="4">The sequence shown here is derived from an EMBL/GenBank/DDBJ whole genome shotgun (WGS) entry which is preliminary data.</text>
</comment>
<protein>
    <submittedName>
        <fullName evidence="4">Rhodanese-like domain-containing protein</fullName>
    </submittedName>
</protein>
<reference evidence="4" key="1">
    <citation type="submission" date="2019-10" db="EMBL/GenBank/DDBJ databases">
        <authorList>
            <consortium name="DOE Joint Genome Institute"/>
            <person name="Kuo A."/>
            <person name="Miyauchi S."/>
            <person name="Kiss E."/>
            <person name="Drula E."/>
            <person name="Kohler A."/>
            <person name="Sanchez-Garcia M."/>
            <person name="Andreopoulos B."/>
            <person name="Barry K.W."/>
            <person name="Bonito G."/>
            <person name="Buee M."/>
            <person name="Carver A."/>
            <person name="Chen C."/>
            <person name="Cichocki N."/>
            <person name="Clum A."/>
            <person name="Culley D."/>
            <person name="Crous P.W."/>
            <person name="Fauchery L."/>
            <person name="Girlanda M."/>
            <person name="Hayes R."/>
            <person name="Keri Z."/>
            <person name="LaButti K."/>
            <person name="Lipzen A."/>
            <person name="Lombard V."/>
            <person name="Magnuson J."/>
            <person name="Maillard F."/>
            <person name="Morin E."/>
            <person name="Murat C."/>
            <person name="Nolan M."/>
            <person name="Ohm R."/>
            <person name="Pangilinan J."/>
            <person name="Pereira M."/>
            <person name="Perotto S."/>
            <person name="Peter M."/>
            <person name="Riley R."/>
            <person name="Sitrit Y."/>
            <person name="Stielow B."/>
            <person name="Szollosi G."/>
            <person name="Zifcakova L."/>
            <person name="Stursova M."/>
            <person name="Spatafora J.W."/>
            <person name="Tedersoo L."/>
            <person name="Vaario L.-M."/>
            <person name="Yamada A."/>
            <person name="Yan M."/>
            <person name="Wang P."/>
            <person name="Xu J."/>
            <person name="Bruns T."/>
            <person name="Baldrian P."/>
            <person name="Vilgalys R."/>
            <person name="Henrissat B."/>
            <person name="Grigoriev I.V."/>
            <person name="Hibbett D."/>
            <person name="Nagy L.G."/>
            <person name="Martin F.M."/>
        </authorList>
    </citation>
    <scope>NUCLEOTIDE SEQUENCE</scope>
    <source>
        <strain evidence="4">Prilba</strain>
    </source>
</reference>
<dbReference type="Pfam" id="PF00581">
    <property type="entry name" value="Rhodanese"/>
    <property type="match status" value="1"/>
</dbReference>
<reference evidence="4" key="2">
    <citation type="journal article" date="2020" name="Nat. Commun.">
        <title>Large-scale genome sequencing of mycorrhizal fungi provides insights into the early evolution of symbiotic traits.</title>
        <authorList>
            <person name="Miyauchi S."/>
            <person name="Kiss E."/>
            <person name="Kuo A."/>
            <person name="Drula E."/>
            <person name="Kohler A."/>
            <person name="Sanchez-Garcia M."/>
            <person name="Morin E."/>
            <person name="Andreopoulos B."/>
            <person name="Barry K.W."/>
            <person name="Bonito G."/>
            <person name="Buee M."/>
            <person name="Carver A."/>
            <person name="Chen C."/>
            <person name="Cichocki N."/>
            <person name="Clum A."/>
            <person name="Culley D."/>
            <person name="Crous P.W."/>
            <person name="Fauchery L."/>
            <person name="Girlanda M."/>
            <person name="Hayes R.D."/>
            <person name="Keri Z."/>
            <person name="LaButti K."/>
            <person name="Lipzen A."/>
            <person name="Lombard V."/>
            <person name="Magnuson J."/>
            <person name="Maillard F."/>
            <person name="Murat C."/>
            <person name="Nolan M."/>
            <person name="Ohm R.A."/>
            <person name="Pangilinan J."/>
            <person name="Pereira M.F."/>
            <person name="Perotto S."/>
            <person name="Peter M."/>
            <person name="Pfister S."/>
            <person name="Riley R."/>
            <person name="Sitrit Y."/>
            <person name="Stielow J.B."/>
            <person name="Szollosi G."/>
            <person name="Zifcakova L."/>
            <person name="Stursova M."/>
            <person name="Spatafora J.W."/>
            <person name="Tedersoo L."/>
            <person name="Vaario L.M."/>
            <person name="Yamada A."/>
            <person name="Yan M."/>
            <person name="Wang P."/>
            <person name="Xu J."/>
            <person name="Bruns T."/>
            <person name="Baldrian P."/>
            <person name="Vilgalys R."/>
            <person name="Dunand C."/>
            <person name="Henrissat B."/>
            <person name="Grigoriev I.V."/>
            <person name="Hibbett D."/>
            <person name="Nagy L.G."/>
            <person name="Martin F.M."/>
        </authorList>
    </citation>
    <scope>NUCLEOTIDE SEQUENCE</scope>
    <source>
        <strain evidence="4">Prilba</strain>
    </source>
</reference>
<dbReference type="InterPro" id="IPR036873">
    <property type="entry name" value="Rhodanese-like_dom_sf"/>
</dbReference>
<accession>A0A9P5T9S8</accession>
<dbReference type="InterPro" id="IPR045078">
    <property type="entry name" value="TST/MPST-like"/>
</dbReference>
<organism evidence="4 5">
    <name type="scientific">Russula ochroleuca</name>
    <dbReference type="NCBI Taxonomy" id="152965"/>
    <lineage>
        <taxon>Eukaryota</taxon>
        <taxon>Fungi</taxon>
        <taxon>Dikarya</taxon>
        <taxon>Basidiomycota</taxon>
        <taxon>Agaricomycotina</taxon>
        <taxon>Agaricomycetes</taxon>
        <taxon>Russulales</taxon>
        <taxon>Russulaceae</taxon>
        <taxon>Russula</taxon>
    </lineage>
</organism>